<dbReference type="GO" id="GO:0005975">
    <property type="term" value="P:carbohydrate metabolic process"/>
    <property type="evidence" value="ECO:0007669"/>
    <property type="project" value="InterPro"/>
</dbReference>
<organism evidence="4 5">
    <name type="scientific">Candidatus Cryptobacteroides merdigallinarum</name>
    <dbReference type="NCBI Taxonomy" id="2840770"/>
    <lineage>
        <taxon>Bacteria</taxon>
        <taxon>Pseudomonadati</taxon>
        <taxon>Bacteroidota</taxon>
        <taxon>Bacteroidia</taxon>
        <taxon>Bacteroidales</taxon>
        <taxon>Candidatus Cryptobacteroides</taxon>
    </lineage>
</organism>
<dbReference type="PANTHER" id="PTHR10963">
    <property type="entry name" value="GLYCOSYL HYDROLASE-RELATED"/>
    <property type="match status" value="1"/>
</dbReference>
<dbReference type="Proteomes" id="UP000810252">
    <property type="component" value="Unassembled WGS sequence"/>
</dbReference>
<comment type="similarity">
    <text evidence="1">Belongs to the glycosyl hydrolase 16 family.</text>
</comment>
<dbReference type="Pfam" id="PF16378">
    <property type="entry name" value="DUF4988"/>
    <property type="match status" value="1"/>
</dbReference>
<evidence type="ECO:0000313" key="4">
    <source>
        <dbReference type="EMBL" id="MBO8448454.1"/>
    </source>
</evidence>
<reference evidence="4" key="2">
    <citation type="journal article" date="2021" name="PeerJ">
        <title>Extensive microbial diversity within the chicken gut microbiome revealed by metagenomics and culture.</title>
        <authorList>
            <person name="Gilroy R."/>
            <person name="Ravi A."/>
            <person name="Getino M."/>
            <person name="Pursley I."/>
            <person name="Horton D.L."/>
            <person name="Alikhan N.F."/>
            <person name="Baker D."/>
            <person name="Gharbi K."/>
            <person name="Hall N."/>
            <person name="Watson M."/>
            <person name="Adriaenssens E.M."/>
            <person name="Foster-Nyarko E."/>
            <person name="Jarju S."/>
            <person name="Secka A."/>
            <person name="Antonio M."/>
            <person name="Oren A."/>
            <person name="Chaudhuri R.R."/>
            <person name="La Ragione R."/>
            <person name="Hildebrand F."/>
            <person name="Pallen M.J."/>
        </authorList>
    </citation>
    <scope>NUCLEOTIDE SEQUENCE</scope>
    <source>
        <strain evidence="4">20514</strain>
    </source>
</reference>
<keyword evidence="2" id="KW-0175">Coiled coil</keyword>
<dbReference type="SUPFAM" id="SSF50939">
    <property type="entry name" value="Sialidases"/>
    <property type="match status" value="1"/>
</dbReference>
<feature type="domain" description="GH16" evidence="3">
    <location>
        <begin position="292"/>
        <end position="539"/>
    </location>
</feature>
<dbReference type="Pfam" id="PF00722">
    <property type="entry name" value="Glyco_hydro_16"/>
    <property type="match status" value="1"/>
</dbReference>
<dbReference type="SUPFAM" id="SSF49899">
    <property type="entry name" value="Concanavalin A-like lectins/glucanases"/>
    <property type="match status" value="1"/>
</dbReference>
<evidence type="ECO:0000256" key="1">
    <source>
        <dbReference type="ARBA" id="ARBA00006865"/>
    </source>
</evidence>
<evidence type="ECO:0000313" key="5">
    <source>
        <dbReference type="Proteomes" id="UP000810252"/>
    </source>
</evidence>
<comment type="caution">
    <text evidence="4">The sequence shown here is derived from an EMBL/GenBank/DDBJ whole genome shotgun (WGS) entry which is preliminary data.</text>
</comment>
<dbReference type="InterPro" id="IPR013320">
    <property type="entry name" value="ConA-like_dom_sf"/>
</dbReference>
<protein>
    <submittedName>
        <fullName evidence="4">Family 16 glycosylhydrolase</fullName>
    </submittedName>
</protein>
<dbReference type="InterPro" id="IPR050546">
    <property type="entry name" value="Glycosyl_Hydrlase_16"/>
</dbReference>
<proteinExistence type="inferred from homology"/>
<dbReference type="GO" id="GO:0004553">
    <property type="term" value="F:hydrolase activity, hydrolyzing O-glycosyl compounds"/>
    <property type="evidence" value="ECO:0007669"/>
    <property type="project" value="InterPro"/>
</dbReference>
<evidence type="ECO:0000256" key="2">
    <source>
        <dbReference type="SAM" id="Coils"/>
    </source>
</evidence>
<gene>
    <name evidence="4" type="ORF">IAC29_04195</name>
</gene>
<dbReference type="PROSITE" id="PS51762">
    <property type="entry name" value="GH16_2"/>
    <property type="match status" value="1"/>
</dbReference>
<dbReference type="EMBL" id="JADIMQ010000060">
    <property type="protein sequence ID" value="MBO8448454.1"/>
    <property type="molecule type" value="Genomic_DNA"/>
</dbReference>
<dbReference type="PANTHER" id="PTHR10963:SF55">
    <property type="entry name" value="GLYCOSIDE HYDROLASE FAMILY 16 PROTEIN"/>
    <property type="match status" value="1"/>
</dbReference>
<sequence length="539" mass="60323">MKMRNVAAAMVFCMTLSCSDINAVKNTVNEQNDRLSSLEDALESVNGNTLAISALMEGKILITGFEERTDGAGTVVGYRLDLSDGQTVEVTFGDRLDALVPVVGVDEEGTFIYSMDGGKTFSPVEGADKAFAEDGTSPEVGLDGDGYWTVSVDGGQSWTRMLDANGLPVNAFSVNSSGGNTFFSDVRYDSAEGVMHFVMKTGEELAVPVGSAITFSVSHYTAGEEICLGEEMKYPVRYSGVKEAFFSVPDGWRAVLDEDWLYVYAPETGEAGEYDIVLTLVSSSGMLESETFSYVLDPVMAQPEWKLDWEDEFDEGRLDDRYWRVVERANTTALRYMSSDPRCYEFRDGCIVMKAIKNDDMEKDPVPYLTGGIYTKNLKEFKPGRIEVRARLHSVQGTQPAIWAGSWEGIQWPWGGEIDIMECYNTSKNIYQTVHSHYTYDLGFDDDPVNQVKVELDPSEFHVYAVEQHEDEVVFYVDGNKTMSYPKIDTPEEGQFPFYSSIYLFLDIQIVNEEWAGAVDESALPGEIEIDWVRHYVWK</sequence>
<name>A0A9D9HF17_9BACT</name>
<dbReference type="CDD" id="cd08023">
    <property type="entry name" value="GH16_laminarinase_like"/>
    <property type="match status" value="1"/>
</dbReference>
<dbReference type="InterPro" id="IPR036278">
    <property type="entry name" value="Sialidase_sf"/>
</dbReference>
<dbReference type="AlphaFoldDB" id="A0A9D9HF17"/>
<evidence type="ECO:0000259" key="3">
    <source>
        <dbReference type="PROSITE" id="PS51762"/>
    </source>
</evidence>
<dbReference type="InterPro" id="IPR000757">
    <property type="entry name" value="Beta-glucanase-like"/>
</dbReference>
<feature type="coiled-coil region" evidence="2">
    <location>
        <begin position="21"/>
        <end position="48"/>
    </location>
</feature>
<reference evidence="4" key="1">
    <citation type="submission" date="2020-10" db="EMBL/GenBank/DDBJ databases">
        <authorList>
            <person name="Gilroy R."/>
        </authorList>
    </citation>
    <scope>NUCLEOTIDE SEQUENCE</scope>
    <source>
        <strain evidence="4">20514</strain>
    </source>
</reference>
<dbReference type="PROSITE" id="PS51257">
    <property type="entry name" value="PROKAR_LIPOPROTEIN"/>
    <property type="match status" value="1"/>
</dbReference>
<dbReference type="Gene3D" id="2.60.120.200">
    <property type="match status" value="1"/>
</dbReference>
<dbReference type="InterPro" id="IPR032149">
    <property type="entry name" value="DUF4988"/>
</dbReference>
<accession>A0A9D9HF17</accession>